<dbReference type="PANTHER" id="PTHR24305:SF210">
    <property type="entry name" value="CYTOCHROME P450 MONOOXYGENASE ASQL-RELATED"/>
    <property type="match status" value="1"/>
</dbReference>
<evidence type="ECO:0000256" key="3">
    <source>
        <dbReference type="ARBA" id="ARBA00010617"/>
    </source>
</evidence>
<evidence type="ECO:0000313" key="10">
    <source>
        <dbReference type="Proteomes" id="UP000813444"/>
    </source>
</evidence>
<keyword evidence="8" id="KW-0560">Oxidoreductase</keyword>
<dbReference type="InterPro" id="IPR017972">
    <property type="entry name" value="Cyt_P450_CS"/>
</dbReference>
<organism evidence="9 10">
    <name type="scientific">Stachybotrys elegans</name>
    <dbReference type="NCBI Taxonomy" id="80388"/>
    <lineage>
        <taxon>Eukaryota</taxon>
        <taxon>Fungi</taxon>
        <taxon>Dikarya</taxon>
        <taxon>Ascomycota</taxon>
        <taxon>Pezizomycotina</taxon>
        <taxon>Sordariomycetes</taxon>
        <taxon>Hypocreomycetidae</taxon>
        <taxon>Hypocreales</taxon>
        <taxon>Stachybotryaceae</taxon>
        <taxon>Stachybotrys</taxon>
    </lineage>
</organism>
<reference evidence="9" key="1">
    <citation type="journal article" date="2021" name="Nat. Commun.">
        <title>Genetic determinants of endophytism in the Arabidopsis root mycobiome.</title>
        <authorList>
            <person name="Mesny F."/>
            <person name="Miyauchi S."/>
            <person name="Thiergart T."/>
            <person name="Pickel B."/>
            <person name="Atanasova L."/>
            <person name="Karlsson M."/>
            <person name="Huettel B."/>
            <person name="Barry K.W."/>
            <person name="Haridas S."/>
            <person name="Chen C."/>
            <person name="Bauer D."/>
            <person name="Andreopoulos W."/>
            <person name="Pangilinan J."/>
            <person name="LaButti K."/>
            <person name="Riley R."/>
            <person name="Lipzen A."/>
            <person name="Clum A."/>
            <person name="Drula E."/>
            <person name="Henrissat B."/>
            <person name="Kohler A."/>
            <person name="Grigoriev I.V."/>
            <person name="Martin F.M."/>
            <person name="Hacquard S."/>
        </authorList>
    </citation>
    <scope>NUCLEOTIDE SEQUENCE</scope>
    <source>
        <strain evidence="9">MPI-CAGE-CH-0235</strain>
    </source>
</reference>
<dbReference type="GO" id="GO:0005506">
    <property type="term" value="F:iron ion binding"/>
    <property type="evidence" value="ECO:0007669"/>
    <property type="project" value="InterPro"/>
</dbReference>
<evidence type="ECO:0000256" key="6">
    <source>
        <dbReference type="ARBA" id="ARBA00023004"/>
    </source>
</evidence>
<sequence>MKSCLVAAPGSRISRIAMEALWHRTSQVAQLSAAQYAAIAAGGVAIYSLVRCTYLLWFHPLAKYPGPKFAAVSNLWYGYAWLSGRYPWAMQRVLQEYGDVVRVAPNELVFITPKAYTDIYNSNIGGRPAFTKTDMLELGDKYEGLASERNIDKHRAARKQISPAFSVRAIREYEPAIHARVNELVHKLETFDKSREVIDISPWFERVACDIGGSLAIGHDFQNVRNGKNHPILESVVGIGPWVTMKTVMKRFPLLYPLVYVMLPPKMVLSYLKAHKISLELIRQRIKNRHERKPLDYIHQLVKDDAALPPEGLVVSQAGHFIYDHFESSSVLSAGMYFLATNPGVMANLQAEVRSTFASLSDMTDEVLHRLPWLNAVIEEILRIHTNVPYGLPRVSPGYDIDGHYVPKGCIVSTCAYATTHSAQYFRDPYAFKPQRWLPPTHPEYENAFDNDARAAFRPFSVGSRNCIGQAVAYVVLRIAFAKLCWSYDWEMVNQDTVDWDRDLRVYMVWSKPPVNMRITRYNAQG</sequence>
<keyword evidence="5 7" id="KW-0479">Metal-binding</keyword>
<dbReference type="GO" id="GO:0004497">
    <property type="term" value="F:monooxygenase activity"/>
    <property type="evidence" value="ECO:0007669"/>
    <property type="project" value="UniProtKB-KW"/>
</dbReference>
<accession>A0A8K0WXG9</accession>
<dbReference type="InterPro" id="IPR036396">
    <property type="entry name" value="Cyt_P450_sf"/>
</dbReference>
<keyword evidence="8" id="KW-0503">Monooxygenase</keyword>
<evidence type="ECO:0000256" key="1">
    <source>
        <dbReference type="ARBA" id="ARBA00001971"/>
    </source>
</evidence>
<comment type="caution">
    <text evidence="9">The sequence shown here is derived from an EMBL/GenBank/DDBJ whole genome shotgun (WGS) entry which is preliminary data.</text>
</comment>
<dbReference type="Gene3D" id="1.10.630.10">
    <property type="entry name" value="Cytochrome P450"/>
    <property type="match status" value="1"/>
</dbReference>
<dbReference type="CDD" id="cd11058">
    <property type="entry name" value="CYP60B-like"/>
    <property type="match status" value="1"/>
</dbReference>
<keyword evidence="6 7" id="KW-0408">Iron</keyword>
<dbReference type="GO" id="GO:0016705">
    <property type="term" value="F:oxidoreductase activity, acting on paired donors, with incorporation or reduction of molecular oxygen"/>
    <property type="evidence" value="ECO:0007669"/>
    <property type="project" value="InterPro"/>
</dbReference>
<evidence type="ECO:0000256" key="7">
    <source>
        <dbReference type="PIRSR" id="PIRSR602401-1"/>
    </source>
</evidence>
<dbReference type="Pfam" id="PF00067">
    <property type="entry name" value="p450"/>
    <property type="match status" value="1"/>
</dbReference>
<evidence type="ECO:0000256" key="5">
    <source>
        <dbReference type="ARBA" id="ARBA00022723"/>
    </source>
</evidence>
<comment type="similarity">
    <text evidence="3 8">Belongs to the cytochrome P450 family.</text>
</comment>
<dbReference type="InterPro" id="IPR002401">
    <property type="entry name" value="Cyt_P450_E_grp-I"/>
</dbReference>
<dbReference type="SUPFAM" id="SSF48264">
    <property type="entry name" value="Cytochrome P450"/>
    <property type="match status" value="1"/>
</dbReference>
<dbReference type="GO" id="GO:0020037">
    <property type="term" value="F:heme binding"/>
    <property type="evidence" value="ECO:0007669"/>
    <property type="project" value="InterPro"/>
</dbReference>
<comment type="cofactor">
    <cofactor evidence="1 7">
        <name>heme</name>
        <dbReference type="ChEBI" id="CHEBI:30413"/>
    </cofactor>
</comment>
<evidence type="ECO:0000313" key="9">
    <source>
        <dbReference type="EMBL" id="KAH7329712.1"/>
    </source>
</evidence>
<dbReference type="InterPro" id="IPR050121">
    <property type="entry name" value="Cytochrome_P450_monoxygenase"/>
</dbReference>
<keyword evidence="10" id="KW-1185">Reference proteome</keyword>
<protein>
    <submittedName>
        <fullName evidence="9">Cytochrome P450</fullName>
    </submittedName>
</protein>
<dbReference type="OrthoDB" id="1470350at2759"/>
<feature type="binding site" description="axial binding residue" evidence="7">
    <location>
        <position position="467"/>
    </location>
    <ligand>
        <name>heme</name>
        <dbReference type="ChEBI" id="CHEBI:30413"/>
    </ligand>
    <ligandPart>
        <name>Fe</name>
        <dbReference type="ChEBI" id="CHEBI:18248"/>
    </ligandPart>
</feature>
<dbReference type="PANTHER" id="PTHR24305">
    <property type="entry name" value="CYTOCHROME P450"/>
    <property type="match status" value="1"/>
</dbReference>
<evidence type="ECO:0000256" key="8">
    <source>
        <dbReference type="RuleBase" id="RU000461"/>
    </source>
</evidence>
<dbReference type="InterPro" id="IPR001128">
    <property type="entry name" value="Cyt_P450"/>
</dbReference>
<dbReference type="Proteomes" id="UP000813444">
    <property type="component" value="Unassembled WGS sequence"/>
</dbReference>
<name>A0A8K0WXG9_9HYPO</name>
<evidence type="ECO:0000256" key="4">
    <source>
        <dbReference type="ARBA" id="ARBA00022617"/>
    </source>
</evidence>
<evidence type="ECO:0000256" key="2">
    <source>
        <dbReference type="ARBA" id="ARBA00004685"/>
    </source>
</evidence>
<comment type="pathway">
    <text evidence="2">Mycotoxin biosynthesis.</text>
</comment>
<feature type="non-terminal residue" evidence="9">
    <location>
        <position position="526"/>
    </location>
</feature>
<dbReference type="PRINTS" id="PR00385">
    <property type="entry name" value="P450"/>
</dbReference>
<dbReference type="PROSITE" id="PS00086">
    <property type="entry name" value="CYTOCHROME_P450"/>
    <property type="match status" value="1"/>
</dbReference>
<dbReference type="EMBL" id="JAGPNK010000001">
    <property type="protein sequence ID" value="KAH7329712.1"/>
    <property type="molecule type" value="Genomic_DNA"/>
</dbReference>
<keyword evidence="4 7" id="KW-0349">Heme</keyword>
<dbReference type="PRINTS" id="PR00463">
    <property type="entry name" value="EP450I"/>
</dbReference>
<proteinExistence type="inferred from homology"/>
<gene>
    <name evidence="9" type="ORF">B0I35DRAFT_420688</name>
</gene>
<dbReference type="AlphaFoldDB" id="A0A8K0WXG9"/>